<keyword evidence="3 5" id="KW-1133">Transmembrane helix</keyword>
<comment type="subcellular location">
    <subcellularLocation>
        <location evidence="1">Endomembrane system</location>
        <topology evidence="1">Multi-pass membrane protein</topology>
    </subcellularLocation>
</comment>
<dbReference type="AlphaFoldDB" id="A0A2U0HVC2"/>
<organism evidence="6 7">
    <name type="scientific">Marixanthomonas spongiae</name>
    <dbReference type="NCBI Taxonomy" id="2174845"/>
    <lineage>
        <taxon>Bacteria</taxon>
        <taxon>Pseudomonadati</taxon>
        <taxon>Bacteroidota</taxon>
        <taxon>Flavobacteriia</taxon>
        <taxon>Flavobacteriales</taxon>
        <taxon>Flavobacteriaceae</taxon>
        <taxon>Marixanthomonas</taxon>
    </lineage>
</organism>
<proteinExistence type="predicted"/>
<keyword evidence="2 5" id="KW-0812">Transmembrane</keyword>
<name>A0A2U0HVC2_9FLAO</name>
<dbReference type="Proteomes" id="UP000245962">
    <property type="component" value="Unassembled WGS sequence"/>
</dbReference>
<comment type="caution">
    <text evidence="6">The sequence shown here is derived from an EMBL/GenBank/DDBJ whole genome shotgun (WGS) entry which is preliminary data.</text>
</comment>
<dbReference type="GO" id="GO:0012505">
    <property type="term" value="C:endomembrane system"/>
    <property type="evidence" value="ECO:0007669"/>
    <property type="project" value="UniProtKB-SubCell"/>
</dbReference>
<dbReference type="EMBL" id="QEHR01000012">
    <property type="protein sequence ID" value="PVW12821.1"/>
    <property type="molecule type" value="Genomic_DNA"/>
</dbReference>
<dbReference type="Pfam" id="PF04191">
    <property type="entry name" value="PEMT"/>
    <property type="match status" value="1"/>
</dbReference>
<gene>
    <name evidence="6" type="ORF">DDV96_14435</name>
</gene>
<dbReference type="GO" id="GO:0032259">
    <property type="term" value="P:methylation"/>
    <property type="evidence" value="ECO:0007669"/>
    <property type="project" value="UniProtKB-KW"/>
</dbReference>
<feature type="transmembrane region" description="Helical" evidence="5">
    <location>
        <begin position="37"/>
        <end position="60"/>
    </location>
</feature>
<feature type="transmembrane region" description="Helical" evidence="5">
    <location>
        <begin position="12"/>
        <end position="30"/>
    </location>
</feature>
<dbReference type="GO" id="GO:0008168">
    <property type="term" value="F:methyltransferase activity"/>
    <property type="evidence" value="ECO:0007669"/>
    <property type="project" value="UniProtKB-KW"/>
</dbReference>
<reference evidence="6 7" key="1">
    <citation type="submission" date="2018-04" db="EMBL/GenBank/DDBJ databases">
        <title>Marixanthomonas spongiae HN-E44 sp. nov., isolated from a marine sponge.</title>
        <authorList>
            <person name="Luo L."/>
            <person name="Zhuang L."/>
        </authorList>
    </citation>
    <scope>NUCLEOTIDE SEQUENCE [LARGE SCALE GENOMIC DNA]</scope>
    <source>
        <strain evidence="6 7">HN-E44</strain>
    </source>
</reference>
<dbReference type="Gene3D" id="1.20.120.1630">
    <property type="match status" value="1"/>
</dbReference>
<keyword evidence="6" id="KW-0808">Transferase</keyword>
<evidence type="ECO:0000256" key="3">
    <source>
        <dbReference type="ARBA" id="ARBA00022989"/>
    </source>
</evidence>
<keyword evidence="4 5" id="KW-0472">Membrane</keyword>
<evidence type="ECO:0000313" key="7">
    <source>
        <dbReference type="Proteomes" id="UP000245962"/>
    </source>
</evidence>
<evidence type="ECO:0000313" key="6">
    <source>
        <dbReference type="EMBL" id="PVW12821.1"/>
    </source>
</evidence>
<evidence type="ECO:0000256" key="4">
    <source>
        <dbReference type="ARBA" id="ARBA00023136"/>
    </source>
</evidence>
<dbReference type="InterPro" id="IPR052527">
    <property type="entry name" value="Metal_cation-efflux_comp"/>
</dbReference>
<dbReference type="OrthoDB" id="9809773at2"/>
<accession>A0A2U0HVC2</accession>
<sequence length="149" mass="16953">MKLPKPGKDYFYVGVQIILFVVYVLPISLAKISYPEWLRYSGFFILGLGLILGAVALLQLNTNLSPFPTPVANGKLITNGAFAIARHPIYTAVVFSGVGYAIYQVSLFKLLITLLLLVLFYYKSIYEEKLLIEKFPAYTDYKKRTRRFI</sequence>
<protein>
    <submittedName>
        <fullName evidence="6">Isoprenylcysteine carboxylmethyltransferase family protein</fullName>
    </submittedName>
</protein>
<dbReference type="PANTHER" id="PTHR43847">
    <property type="entry name" value="BLL3993 PROTEIN"/>
    <property type="match status" value="1"/>
</dbReference>
<keyword evidence="6" id="KW-0489">Methyltransferase</keyword>
<evidence type="ECO:0000256" key="1">
    <source>
        <dbReference type="ARBA" id="ARBA00004127"/>
    </source>
</evidence>
<evidence type="ECO:0000256" key="5">
    <source>
        <dbReference type="SAM" id="Phobius"/>
    </source>
</evidence>
<dbReference type="RefSeq" id="WP_116695487.1">
    <property type="nucleotide sequence ID" value="NZ_QEHR01000012.1"/>
</dbReference>
<dbReference type="InterPro" id="IPR007318">
    <property type="entry name" value="Phopholipid_MeTrfase"/>
</dbReference>
<dbReference type="PANTHER" id="PTHR43847:SF1">
    <property type="entry name" value="BLL3993 PROTEIN"/>
    <property type="match status" value="1"/>
</dbReference>
<keyword evidence="7" id="KW-1185">Reference proteome</keyword>
<feature type="transmembrane region" description="Helical" evidence="5">
    <location>
        <begin position="100"/>
        <end position="122"/>
    </location>
</feature>
<evidence type="ECO:0000256" key="2">
    <source>
        <dbReference type="ARBA" id="ARBA00022692"/>
    </source>
</evidence>